<dbReference type="GO" id="GO:0004674">
    <property type="term" value="F:protein serine/threonine kinase activity"/>
    <property type="evidence" value="ECO:0007669"/>
    <property type="project" value="UniProtKB-KW"/>
</dbReference>
<feature type="compositionally biased region" description="Low complexity" evidence="12">
    <location>
        <begin position="1163"/>
        <end position="1174"/>
    </location>
</feature>
<feature type="compositionally biased region" description="Basic and acidic residues" evidence="12">
    <location>
        <begin position="51"/>
        <end position="61"/>
    </location>
</feature>
<feature type="region of interest" description="Disordered" evidence="12">
    <location>
        <begin position="745"/>
        <end position="783"/>
    </location>
</feature>
<dbReference type="VEuPathDB" id="FungiDB:LCOR_10461.1"/>
<dbReference type="InterPro" id="IPR042521">
    <property type="entry name" value="DYRK"/>
</dbReference>
<comment type="catalytic activity">
    <reaction evidence="10">
        <text>L-tyrosyl-[protein] + ATP = O-phospho-L-tyrosyl-[protein] + ADP + H(+)</text>
        <dbReference type="Rhea" id="RHEA:10596"/>
        <dbReference type="Rhea" id="RHEA-COMP:10136"/>
        <dbReference type="Rhea" id="RHEA-COMP:20101"/>
        <dbReference type="ChEBI" id="CHEBI:15378"/>
        <dbReference type="ChEBI" id="CHEBI:30616"/>
        <dbReference type="ChEBI" id="CHEBI:46858"/>
        <dbReference type="ChEBI" id="CHEBI:61978"/>
        <dbReference type="ChEBI" id="CHEBI:456216"/>
        <dbReference type="EC" id="2.7.12.1"/>
    </reaction>
</comment>
<dbReference type="GO" id="GO:0004712">
    <property type="term" value="F:protein serine/threonine/tyrosine kinase activity"/>
    <property type="evidence" value="ECO:0007669"/>
    <property type="project" value="UniProtKB-EC"/>
</dbReference>
<protein>
    <recommendedName>
        <fullName evidence="2">dual-specificity kinase</fullName>
        <ecNumber evidence="2">2.7.12.1</ecNumber>
    </recommendedName>
</protein>
<dbReference type="InterPro" id="IPR008271">
    <property type="entry name" value="Ser/Thr_kinase_AS"/>
</dbReference>
<dbReference type="GO" id="GO:0005524">
    <property type="term" value="F:ATP binding"/>
    <property type="evidence" value="ECO:0007669"/>
    <property type="project" value="UniProtKB-UniRule"/>
</dbReference>
<dbReference type="EMBL" id="CBTN010000073">
    <property type="protein sequence ID" value="CDH59654.1"/>
    <property type="molecule type" value="Genomic_DNA"/>
</dbReference>
<dbReference type="GO" id="GO:0005737">
    <property type="term" value="C:cytoplasm"/>
    <property type="evidence" value="ECO:0007669"/>
    <property type="project" value="TreeGrafter"/>
</dbReference>
<feature type="compositionally biased region" description="Pro residues" evidence="12">
    <location>
        <begin position="520"/>
        <end position="533"/>
    </location>
</feature>
<dbReference type="PANTHER" id="PTHR24058">
    <property type="entry name" value="DUAL SPECIFICITY PROTEIN KINASE"/>
    <property type="match status" value="1"/>
</dbReference>
<accession>A0A068SBI9</accession>
<feature type="binding site" evidence="11">
    <location>
        <position position="880"/>
    </location>
    <ligand>
        <name>ATP</name>
        <dbReference type="ChEBI" id="CHEBI:30616"/>
    </ligand>
</feature>
<dbReference type="SUPFAM" id="SSF56112">
    <property type="entry name" value="Protein kinase-like (PK-like)"/>
    <property type="match status" value="1"/>
</dbReference>
<evidence type="ECO:0000256" key="10">
    <source>
        <dbReference type="ARBA" id="ARBA00051680"/>
    </source>
</evidence>
<dbReference type="Gene3D" id="3.30.200.20">
    <property type="entry name" value="Phosphorylase Kinase, domain 1"/>
    <property type="match status" value="1"/>
</dbReference>
<feature type="compositionally biased region" description="Polar residues" evidence="12">
    <location>
        <begin position="677"/>
        <end position="686"/>
    </location>
</feature>
<dbReference type="STRING" id="1263082.A0A068SBI9"/>
<evidence type="ECO:0000256" key="9">
    <source>
        <dbReference type="ARBA" id="ARBA00049308"/>
    </source>
</evidence>
<feature type="compositionally biased region" description="Low complexity" evidence="12">
    <location>
        <begin position="687"/>
        <end position="698"/>
    </location>
</feature>
<reference evidence="14" key="1">
    <citation type="submission" date="2013-08" db="EMBL/GenBank/DDBJ databases">
        <title>Gene expansion shapes genome architecture in the human pathogen Lichtheimia corymbifera: an evolutionary genomics analysis in the ancient terrestrial Mucorales (Mucoromycotina).</title>
        <authorList>
            <person name="Schwartze V.U."/>
            <person name="Winter S."/>
            <person name="Shelest E."/>
            <person name="Marcet-Houben M."/>
            <person name="Horn F."/>
            <person name="Wehner S."/>
            <person name="Hoffmann K."/>
            <person name="Riege K."/>
            <person name="Sammeth M."/>
            <person name="Nowrousian M."/>
            <person name="Valiante V."/>
            <person name="Linde J."/>
            <person name="Jacobsen I.D."/>
            <person name="Marz M."/>
            <person name="Brakhage A.A."/>
            <person name="Gabaldon T."/>
            <person name="Bocker S."/>
            <person name="Voigt K."/>
        </authorList>
    </citation>
    <scope>NUCLEOTIDE SEQUENCE [LARGE SCALE GENOMIC DNA]</scope>
    <source>
        <strain evidence="14">FSU 9682</strain>
    </source>
</reference>
<evidence type="ECO:0000256" key="11">
    <source>
        <dbReference type="PROSITE-ProRule" id="PRU10141"/>
    </source>
</evidence>
<evidence type="ECO:0000256" key="4">
    <source>
        <dbReference type="ARBA" id="ARBA00022679"/>
    </source>
</evidence>
<feature type="compositionally biased region" description="Low complexity" evidence="12">
    <location>
        <begin position="387"/>
        <end position="407"/>
    </location>
</feature>
<dbReference type="CDD" id="cd14210">
    <property type="entry name" value="PKc_DYRK"/>
    <property type="match status" value="1"/>
</dbReference>
<feature type="compositionally biased region" description="Low complexity" evidence="12">
    <location>
        <begin position="571"/>
        <end position="588"/>
    </location>
</feature>
<comment type="catalytic activity">
    <reaction evidence="9">
        <text>L-threonyl-[protein] + ATP = O-phospho-L-threonyl-[protein] + ADP + H(+)</text>
        <dbReference type="Rhea" id="RHEA:46608"/>
        <dbReference type="Rhea" id="RHEA-COMP:11060"/>
        <dbReference type="Rhea" id="RHEA-COMP:11605"/>
        <dbReference type="ChEBI" id="CHEBI:15378"/>
        <dbReference type="ChEBI" id="CHEBI:30013"/>
        <dbReference type="ChEBI" id="CHEBI:30616"/>
        <dbReference type="ChEBI" id="CHEBI:61977"/>
        <dbReference type="ChEBI" id="CHEBI:456216"/>
        <dbReference type="EC" id="2.7.12.1"/>
    </reaction>
</comment>
<dbReference type="EC" id="2.7.12.1" evidence="2"/>
<feature type="compositionally biased region" description="Basic and acidic residues" evidence="12">
    <location>
        <begin position="267"/>
        <end position="279"/>
    </location>
</feature>
<feature type="compositionally biased region" description="Polar residues" evidence="12">
    <location>
        <begin position="479"/>
        <end position="494"/>
    </location>
</feature>
<feature type="compositionally biased region" description="Low complexity" evidence="12">
    <location>
        <begin position="88"/>
        <end position="99"/>
    </location>
</feature>
<dbReference type="PANTHER" id="PTHR24058:SF22">
    <property type="entry name" value="DUAL SPECIFICITY TYROSINE-PHOSPHORYLATION-REGULATED KINASE 4"/>
    <property type="match status" value="1"/>
</dbReference>
<feature type="region of interest" description="Disordered" evidence="12">
    <location>
        <begin position="267"/>
        <end position="723"/>
    </location>
</feature>
<evidence type="ECO:0000313" key="15">
    <source>
        <dbReference type="Proteomes" id="UP000027586"/>
    </source>
</evidence>
<feature type="region of interest" description="Disordered" evidence="12">
    <location>
        <begin position="1"/>
        <end position="216"/>
    </location>
</feature>
<feature type="domain" description="Protein kinase" evidence="13">
    <location>
        <begin position="851"/>
        <end position="1147"/>
    </location>
</feature>
<dbReference type="PROSITE" id="PS00107">
    <property type="entry name" value="PROTEIN_KINASE_ATP"/>
    <property type="match status" value="1"/>
</dbReference>
<dbReference type="InterPro" id="IPR000719">
    <property type="entry name" value="Prot_kinase_dom"/>
</dbReference>
<dbReference type="Gene3D" id="3.30.10.30">
    <property type="entry name" value="DYRK"/>
    <property type="match status" value="1"/>
</dbReference>
<proteinExistence type="inferred from homology"/>
<feature type="compositionally biased region" description="Low complexity" evidence="12">
    <location>
        <begin position="495"/>
        <end position="506"/>
    </location>
</feature>
<feature type="compositionally biased region" description="Low complexity" evidence="12">
    <location>
        <begin position="345"/>
        <end position="362"/>
    </location>
</feature>
<keyword evidence="5 11" id="KW-0547">Nucleotide-binding</keyword>
<sequence>MPRMVTTDNSSSTLADKATFPPTRKASLGRSRSLKNAFEKLSRSRSSSSKRQGEQQNEQHRVGQHAGATHGYSNTYQLASDAEPIITSSSMEPSPSADSTLSKVSTFDPPTDPTTTSWLDTYDQPMLHSLQPMPPIRRRQSSAEHVDSTSQQQQQRLRPKAKSMGNRTRQSSEKNTSQQQHQGSTTPRTPRSRSRVLRSPPPPPPTDTDHNALPSMPNVDVQQIRNEIEPVNQSITPPDRSSSLNKTADQHLTNNIISNVKRKLSIGKERKQQYTEPGRKSLPANFVSNDQQQPRKRTLSNGSRLKSGTASENERQRKTSSSSGTMGYMRPTIAHGQRSRSNDALLPPSSSSESVTTTNELVPPVPPVPKHHSSTLSVDKTKLARPSLGSRTSSTGSSRSSSHGLSGDESIGGAAPRKTLRRQPSHGSSFGDADDSDNGGSIRSARSSARSDDDENTRKPQRLSKRSTLKVPGSRRGSTEGSSNPPRKSSLNREPTSSKPTNTTTTTRRRGKTLPGSLATPPPLPSAPLPPMKVEPISVTIPQTTTVRKRPSKSPLNSTAITPTRLPIPRSKYSYSAASTAAPPLAASGNLSSEEEIILGDGTQKTRRLKPSSRRSLRKSSGSTSISPWEQQQSASPRIRSNTGDGLAVSPKVRPQTTHSGGLAPPPPMPKARDTSLARSSSLHAVTTTTTATTTTTTARRKNSRTSTEMDGSSDKESGQRPRTLSLHEKLQTMVAQHPIDEDYYCGYTNTPKTPSQQPPSDTLDSTPTPPPPPPPGGRSAKSPHTILKYHIQHLSHYEQSEIRKYNHIYFVGPHARKIKANPDTPALNYGYDDDRGDYHLIMQDHLAYRYEVLETLGQGSFGQVVKCLDHKSGQTVAVKLIRNKRRFHAQAMTEIRILRKLVEWDPEDRYHNIRMTNYFYFRNHLCVAFECLNMNLYEFIKSNNFHGFSSSLIRRFTIQILQSLCLLYEHRIIHCDLKPENILLKHPTKSTIKVIDFGSSCLETERVYTYIQSRFYRAPEVILGIAYGTPIDMWSLGCIIAELYTGIPIFPGESEQDQLACIMEIIGVPPRYLIEQSSRRKVFFDSQGQPRPFMNSRGKIRRPGTKSIPQALRCHDILFIDFIEKCLRWDPKQRMRPHEALRHEWIAQVASSGSSNTKHTRSASTSNSTTTTTFHQPRTKHHSATTHKMNTTIEVGGSSQPRSDNTNDPSHRLAKKASAGALVDDYYYTTAGY</sequence>
<feature type="compositionally biased region" description="Basic residues" evidence="12">
    <location>
        <begin position="459"/>
        <end position="468"/>
    </location>
</feature>
<dbReference type="PROSITE" id="PS00108">
    <property type="entry name" value="PROTEIN_KINASE_ST"/>
    <property type="match status" value="1"/>
</dbReference>
<dbReference type="OrthoDB" id="9332038at2759"/>
<evidence type="ECO:0000256" key="12">
    <source>
        <dbReference type="SAM" id="MobiDB-lite"/>
    </source>
</evidence>
<dbReference type="InterPro" id="IPR050494">
    <property type="entry name" value="Ser_Thr_dual-spec_kinase"/>
</dbReference>
<feature type="compositionally biased region" description="Pro residues" evidence="12">
    <location>
        <begin position="768"/>
        <end position="777"/>
    </location>
</feature>
<feature type="compositionally biased region" description="Basic residues" evidence="12">
    <location>
        <begin position="605"/>
        <end position="618"/>
    </location>
</feature>
<dbReference type="Gene3D" id="1.10.510.10">
    <property type="entry name" value="Transferase(Phosphotransferase) domain 1"/>
    <property type="match status" value="1"/>
</dbReference>
<evidence type="ECO:0000256" key="7">
    <source>
        <dbReference type="ARBA" id="ARBA00022840"/>
    </source>
</evidence>
<evidence type="ECO:0000256" key="3">
    <source>
        <dbReference type="ARBA" id="ARBA00022527"/>
    </source>
</evidence>
<feature type="region of interest" description="Disordered" evidence="12">
    <location>
        <begin position="230"/>
        <end position="252"/>
    </location>
</feature>
<dbReference type="InterPro" id="IPR011009">
    <property type="entry name" value="Kinase-like_dom_sf"/>
</dbReference>
<organism evidence="14 15">
    <name type="scientific">Lichtheimia corymbifera JMRC:FSU:9682</name>
    <dbReference type="NCBI Taxonomy" id="1263082"/>
    <lineage>
        <taxon>Eukaryota</taxon>
        <taxon>Fungi</taxon>
        <taxon>Fungi incertae sedis</taxon>
        <taxon>Mucoromycota</taxon>
        <taxon>Mucoromycotina</taxon>
        <taxon>Mucoromycetes</taxon>
        <taxon>Mucorales</taxon>
        <taxon>Lichtheimiaceae</taxon>
        <taxon>Lichtheimia</taxon>
    </lineage>
</organism>
<feature type="compositionally biased region" description="Polar residues" evidence="12">
    <location>
        <begin position="299"/>
        <end position="311"/>
    </location>
</feature>
<evidence type="ECO:0000256" key="8">
    <source>
        <dbReference type="ARBA" id="ARBA00049003"/>
    </source>
</evidence>
<evidence type="ECO:0000256" key="6">
    <source>
        <dbReference type="ARBA" id="ARBA00022777"/>
    </source>
</evidence>
<keyword evidence="6" id="KW-0418">Kinase</keyword>
<evidence type="ECO:0000256" key="1">
    <source>
        <dbReference type="ARBA" id="ARBA00008867"/>
    </source>
</evidence>
<evidence type="ECO:0000256" key="5">
    <source>
        <dbReference type="ARBA" id="ARBA00022741"/>
    </source>
</evidence>
<feature type="region of interest" description="Disordered" evidence="12">
    <location>
        <begin position="1151"/>
        <end position="1216"/>
    </location>
</feature>
<evidence type="ECO:0000256" key="2">
    <source>
        <dbReference type="ARBA" id="ARBA00013203"/>
    </source>
</evidence>
<dbReference type="GO" id="GO:0005856">
    <property type="term" value="C:cytoskeleton"/>
    <property type="evidence" value="ECO:0007669"/>
    <property type="project" value="TreeGrafter"/>
</dbReference>
<dbReference type="AlphaFoldDB" id="A0A068SBI9"/>
<feature type="compositionally biased region" description="Basic and acidic residues" evidence="12">
    <location>
        <begin position="713"/>
        <end position="723"/>
    </location>
</feature>
<feature type="compositionally biased region" description="Low complexity" evidence="12">
    <location>
        <begin position="106"/>
        <end position="121"/>
    </location>
</feature>
<dbReference type="SMART" id="SM00220">
    <property type="entry name" value="S_TKc"/>
    <property type="match status" value="1"/>
</dbReference>
<name>A0A068SBI9_9FUNG</name>
<gene>
    <name evidence="14" type="ORF">LCOR_10461.1</name>
</gene>
<feature type="compositionally biased region" description="Polar residues" evidence="12">
    <location>
        <begin position="1187"/>
        <end position="1209"/>
    </location>
</feature>
<keyword evidence="4" id="KW-0808">Transferase</keyword>
<dbReference type="Pfam" id="PF00069">
    <property type="entry name" value="Pkinase"/>
    <property type="match status" value="1"/>
</dbReference>
<feature type="compositionally biased region" description="Polar residues" evidence="12">
    <location>
        <begin position="165"/>
        <end position="183"/>
    </location>
</feature>
<comment type="similarity">
    <text evidence="1">Belongs to the protein kinase superfamily. CMGC Ser/Thr protein kinase family. MNB/DYRK subfamily.</text>
</comment>
<comment type="catalytic activity">
    <reaction evidence="8">
        <text>L-seryl-[protein] + ATP = O-phospho-L-seryl-[protein] + ADP + H(+)</text>
        <dbReference type="Rhea" id="RHEA:17989"/>
        <dbReference type="Rhea" id="RHEA-COMP:9863"/>
        <dbReference type="Rhea" id="RHEA-COMP:11604"/>
        <dbReference type="ChEBI" id="CHEBI:15378"/>
        <dbReference type="ChEBI" id="CHEBI:29999"/>
        <dbReference type="ChEBI" id="CHEBI:30616"/>
        <dbReference type="ChEBI" id="CHEBI:83421"/>
        <dbReference type="ChEBI" id="CHEBI:456216"/>
        <dbReference type="EC" id="2.7.12.1"/>
    </reaction>
</comment>
<dbReference type="PROSITE" id="PS50011">
    <property type="entry name" value="PROTEIN_KINASE_DOM"/>
    <property type="match status" value="1"/>
</dbReference>
<keyword evidence="7 11" id="KW-0067">ATP-binding</keyword>
<evidence type="ECO:0000313" key="14">
    <source>
        <dbReference type="EMBL" id="CDH59654.1"/>
    </source>
</evidence>
<dbReference type="FunFam" id="1.10.510.10:FF:000112">
    <property type="entry name" value="Putative dual specificity tyrosine-phosphorylation-regulated kinase 2"/>
    <property type="match status" value="1"/>
</dbReference>
<dbReference type="InterPro" id="IPR017441">
    <property type="entry name" value="Protein_kinase_ATP_BS"/>
</dbReference>
<keyword evidence="3" id="KW-0723">Serine/threonine-protein kinase</keyword>
<feature type="compositionally biased region" description="Polar residues" evidence="12">
    <location>
        <begin position="1"/>
        <end position="14"/>
    </location>
</feature>
<evidence type="ECO:0000259" key="13">
    <source>
        <dbReference type="PROSITE" id="PS50011"/>
    </source>
</evidence>
<feature type="compositionally biased region" description="Polar residues" evidence="12">
    <location>
        <begin position="628"/>
        <end position="644"/>
    </location>
</feature>
<dbReference type="Proteomes" id="UP000027586">
    <property type="component" value="Unassembled WGS sequence"/>
</dbReference>
<comment type="caution">
    <text evidence="14">The sequence shown here is derived from an EMBL/GenBank/DDBJ whole genome shotgun (WGS) entry which is preliminary data.</text>
</comment>
<keyword evidence="15" id="KW-1185">Reference proteome</keyword>